<evidence type="ECO:0000313" key="2">
    <source>
        <dbReference type="Proteomes" id="UP000198420"/>
    </source>
</evidence>
<dbReference type="AlphaFoldDB" id="A0A239H4B1"/>
<protein>
    <submittedName>
        <fullName evidence="1">Uncharacterized protein</fullName>
    </submittedName>
</protein>
<sequence>MLAERADRTAIDRLLARPDAASQLDAPTLDFLRQAQDLVCSTTQALTTALEIAKTSNDGDQPTGVPNADLHLATPSAAPLTPAAPQPLDTAEAWRLAHLRLPHRHDSPILIHIREFEDGYQAIPISVPIPEAPQIPTVETATTLVIDKSTGTVTRWPLLPLDALARLYRRYQQREPMTFGDQSRSR</sequence>
<name>A0A239H4B1_9ACTN</name>
<dbReference type="Proteomes" id="UP000198420">
    <property type="component" value="Unassembled WGS sequence"/>
</dbReference>
<dbReference type="EMBL" id="FZNP01000028">
    <property type="protein sequence ID" value="SNS76217.1"/>
    <property type="molecule type" value="Genomic_DNA"/>
</dbReference>
<organism evidence="1 2">
    <name type="scientific">Actinomadura mexicana</name>
    <dbReference type="NCBI Taxonomy" id="134959"/>
    <lineage>
        <taxon>Bacteria</taxon>
        <taxon>Bacillati</taxon>
        <taxon>Actinomycetota</taxon>
        <taxon>Actinomycetes</taxon>
        <taxon>Streptosporangiales</taxon>
        <taxon>Thermomonosporaceae</taxon>
        <taxon>Actinomadura</taxon>
    </lineage>
</organism>
<gene>
    <name evidence="1" type="ORF">SAMN06265355_12841</name>
</gene>
<keyword evidence="2" id="KW-1185">Reference proteome</keyword>
<proteinExistence type="predicted"/>
<reference evidence="2" key="1">
    <citation type="submission" date="2017-06" db="EMBL/GenBank/DDBJ databases">
        <authorList>
            <person name="Varghese N."/>
            <person name="Submissions S."/>
        </authorList>
    </citation>
    <scope>NUCLEOTIDE SEQUENCE [LARGE SCALE GENOMIC DNA]</scope>
    <source>
        <strain evidence="2">DSM 44485</strain>
    </source>
</reference>
<accession>A0A239H4B1</accession>
<evidence type="ECO:0000313" key="1">
    <source>
        <dbReference type="EMBL" id="SNS76217.1"/>
    </source>
</evidence>